<reference evidence="3" key="1">
    <citation type="submission" date="2018-06" db="EMBL/GenBank/DDBJ databases">
        <authorList>
            <person name="Zhirakovskaya E."/>
        </authorList>
    </citation>
    <scope>NUCLEOTIDE SEQUENCE</scope>
</reference>
<keyword evidence="1" id="KW-0472">Membrane</keyword>
<accession>A0A3B0SAN2</accession>
<evidence type="ECO:0000259" key="2">
    <source>
        <dbReference type="Pfam" id="PF13387"/>
    </source>
</evidence>
<dbReference type="EMBL" id="UOEC01000147">
    <property type="protein sequence ID" value="VAV97578.1"/>
    <property type="molecule type" value="Genomic_DNA"/>
</dbReference>
<evidence type="ECO:0000313" key="3">
    <source>
        <dbReference type="EMBL" id="VAV97578.1"/>
    </source>
</evidence>
<protein>
    <recommendedName>
        <fullName evidence="2">Lnb N-terminal periplasmic domain-containing protein</fullName>
    </recommendedName>
</protein>
<name>A0A3B0SAN2_9ZZZZ</name>
<dbReference type="Pfam" id="PF13387">
    <property type="entry name" value="Lnb_N"/>
    <property type="match status" value="1"/>
</dbReference>
<organism evidence="3">
    <name type="scientific">hydrothermal vent metagenome</name>
    <dbReference type="NCBI Taxonomy" id="652676"/>
    <lineage>
        <taxon>unclassified sequences</taxon>
        <taxon>metagenomes</taxon>
        <taxon>ecological metagenomes</taxon>
    </lineage>
</organism>
<dbReference type="AlphaFoldDB" id="A0A3B0SAN2"/>
<dbReference type="InterPro" id="IPR025178">
    <property type="entry name" value="Lnb_N"/>
</dbReference>
<feature type="transmembrane region" description="Helical" evidence="1">
    <location>
        <begin position="6"/>
        <end position="24"/>
    </location>
</feature>
<gene>
    <name evidence="3" type="ORF">MNBD_ALPHA08-780</name>
</gene>
<proteinExistence type="predicted"/>
<keyword evidence="1" id="KW-0812">Transmembrane</keyword>
<feature type="domain" description="Lnb N-terminal periplasmic" evidence="2">
    <location>
        <begin position="70"/>
        <end position="212"/>
    </location>
</feature>
<evidence type="ECO:0000256" key="1">
    <source>
        <dbReference type="SAM" id="Phobius"/>
    </source>
</evidence>
<keyword evidence="1" id="KW-1133">Transmembrane helix</keyword>
<sequence length="281" mass="32695">MSWLTIAIIFSVIVLLAIVIFMLITNPSLSRNWSPDQFLMPEVSFGEDGKVTIKNIRNINYRTTRDYDLNYYDKEFTLEDVQTAWLAIAPFSGFGAAHAFLSFGFTDGSYLAVSIEVRRKKGRKFDPVKGFFRQFEVMYVLADERDVIGVRTNIIKYDVRLYPIHANIEIIRAVFCDILKRADKLGEEPEFYNTIWNNCATNIVRHVRRFSKKPIPAWSPRYLFPDFFDRIAYRLSILDTELGYKETRKHFNITKQAQTAGPDDDFSAVIRHGLDTKRSEQ</sequence>